<gene>
    <name evidence="5" type="ORF">GCM10007981_06690</name>
</gene>
<organism evidence="5 6">
    <name type="scientific">Thermocladium modestius</name>
    <dbReference type="NCBI Taxonomy" id="62609"/>
    <lineage>
        <taxon>Archaea</taxon>
        <taxon>Thermoproteota</taxon>
        <taxon>Thermoprotei</taxon>
        <taxon>Thermoproteales</taxon>
        <taxon>Thermoproteaceae</taxon>
        <taxon>Thermocladium</taxon>
    </lineage>
</organism>
<keyword evidence="3" id="KW-0411">Iron-sulfur</keyword>
<dbReference type="GO" id="GO:0016491">
    <property type="term" value="F:oxidoreductase activity"/>
    <property type="evidence" value="ECO:0007669"/>
    <property type="project" value="InterPro"/>
</dbReference>
<dbReference type="InterPro" id="IPR009010">
    <property type="entry name" value="Asp_de-COase-like_dom_sf"/>
</dbReference>
<dbReference type="EMBL" id="BMNL01000002">
    <property type="protein sequence ID" value="GGP20076.1"/>
    <property type="molecule type" value="Genomic_DNA"/>
</dbReference>
<dbReference type="PANTHER" id="PTHR43742:SF6">
    <property type="entry name" value="OXIDOREDUCTASE YYAE-RELATED"/>
    <property type="match status" value="1"/>
</dbReference>
<dbReference type="Pfam" id="PF00384">
    <property type="entry name" value="Molybdopterin"/>
    <property type="match status" value="1"/>
</dbReference>
<dbReference type="Gene3D" id="3.40.50.740">
    <property type="match status" value="1"/>
</dbReference>
<evidence type="ECO:0000256" key="3">
    <source>
        <dbReference type="ARBA" id="ARBA00023014"/>
    </source>
</evidence>
<dbReference type="SUPFAM" id="SSF50692">
    <property type="entry name" value="ADC-like"/>
    <property type="match status" value="1"/>
</dbReference>
<reference evidence="5" key="1">
    <citation type="journal article" date="2014" name="Int. J. Syst. Evol. Microbiol.">
        <title>Complete genome sequence of Corynebacterium casei LMG S-19264T (=DSM 44701T), isolated from a smear-ripened cheese.</title>
        <authorList>
            <consortium name="US DOE Joint Genome Institute (JGI-PGF)"/>
            <person name="Walter F."/>
            <person name="Albersmeier A."/>
            <person name="Kalinowski J."/>
            <person name="Ruckert C."/>
        </authorList>
    </citation>
    <scope>NUCLEOTIDE SEQUENCE</scope>
    <source>
        <strain evidence="5">JCM 10088</strain>
    </source>
</reference>
<comment type="caution">
    <text evidence="5">The sequence shown here is derived from an EMBL/GenBank/DDBJ whole genome shotgun (WGS) entry which is preliminary data.</text>
</comment>
<name>A0A830GV05_9CREN</name>
<evidence type="ECO:0000313" key="5">
    <source>
        <dbReference type="EMBL" id="GGP20076.1"/>
    </source>
</evidence>
<dbReference type="PANTHER" id="PTHR43742">
    <property type="entry name" value="TRIMETHYLAMINE-N-OXIDE REDUCTASE"/>
    <property type="match status" value="1"/>
</dbReference>
<keyword evidence="2" id="KW-0408">Iron</keyword>
<dbReference type="Gene3D" id="3.40.228.10">
    <property type="entry name" value="Dimethylsulfoxide Reductase, domain 2"/>
    <property type="match status" value="1"/>
</dbReference>
<evidence type="ECO:0000313" key="6">
    <source>
        <dbReference type="Proteomes" id="UP000610960"/>
    </source>
</evidence>
<dbReference type="GO" id="GO:0051536">
    <property type="term" value="F:iron-sulfur cluster binding"/>
    <property type="evidence" value="ECO:0007669"/>
    <property type="project" value="UniProtKB-KW"/>
</dbReference>
<dbReference type="Proteomes" id="UP000610960">
    <property type="component" value="Unassembled WGS sequence"/>
</dbReference>
<dbReference type="GO" id="GO:0046872">
    <property type="term" value="F:metal ion binding"/>
    <property type="evidence" value="ECO:0007669"/>
    <property type="project" value="UniProtKB-KW"/>
</dbReference>
<dbReference type="AlphaFoldDB" id="A0A830GV05"/>
<protein>
    <submittedName>
        <fullName evidence="5">Dehydrogenase</fullName>
    </submittedName>
</protein>
<evidence type="ECO:0000256" key="2">
    <source>
        <dbReference type="ARBA" id="ARBA00023004"/>
    </source>
</evidence>
<proteinExistence type="predicted"/>
<keyword evidence="6" id="KW-1185">Reference proteome</keyword>
<sequence length="563" mass="62526">MFPVNGFTCARGRADLRRNGVNRIESPMIEGREVSLEEALDYVSRIIMEVRKRDPSRIIHVDYDGNQGLLTWYYPARLWNALGASQTDYSICSAEGHAAIAAHYGTSFGALPSEFPRYGAAVFWGVPASVSFIHGWAALRKAHRVVIDVRMSDAAKKADESLIVRPGGDVFLAIGVIKELIKSGRVVGDVEGLEDLRRFVDGYGEAELSEYSGVGWDKVRWLAEYYSERRPLTLIGFALGRSVNGGDAIALISLIPALLGMERGFYYSNSMGWGIDFNYLRGMHASRPGRVVGMAEVGYEVEKGSFDLMFVWNANPLHSLPGADRIREAVEEGRLRLVVHDPHWSETAKLANVVLPAPTFLEKVDVIYSYWHEYLILSEPREKPIGIPETALVREVGRRVLGSHPLIEEDPMHAVDVAIRGTGVTLAELMERKVVPIRHRPNPRRPTVHPLPKPSPPPLDATLVFTSHPLYTNSQFKEIYGRPEPILYTHDVEGIVEVESKFGKVKVKAVKDVGTPSGVVWMHKSALIDLDGRPINSLIGPEKGRYGGTPLLNGVSVKIRRVE</sequence>
<evidence type="ECO:0000256" key="1">
    <source>
        <dbReference type="ARBA" id="ARBA00022723"/>
    </source>
</evidence>
<feature type="domain" description="Molybdopterin oxidoreductase" evidence="4">
    <location>
        <begin position="23"/>
        <end position="366"/>
    </location>
</feature>
<accession>A0A830GV05</accession>
<reference evidence="5" key="2">
    <citation type="submission" date="2020-09" db="EMBL/GenBank/DDBJ databases">
        <authorList>
            <person name="Sun Q."/>
            <person name="Ohkuma M."/>
        </authorList>
    </citation>
    <scope>NUCLEOTIDE SEQUENCE</scope>
    <source>
        <strain evidence="5">JCM 10088</strain>
    </source>
</reference>
<dbReference type="SUPFAM" id="SSF53706">
    <property type="entry name" value="Formate dehydrogenase/DMSO reductase, domains 1-3"/>
    <property type="match status" value="1"/>
</dbReference>
<keyword evidence="1" id="KW-0479">Metal-binding</keyword>
<dbReference type="InterPro" id="IPR050612">
    <property type="entry name" value="Prok_Mopterin_Oxidored"/>
</dbReference>
<evidence type="ECO:0000259" key="4">
    <source>
        <dbReference type="Pfam" id="PF00384"/>
    </source>
</evidence>
<dbReference type="InterPro" id="IPR006656">
    <property type="entry name" value="Mopterin_OxRdtase"/>
</dbReference>
<dbReference type="Gene3D" id="3.30.2070.10">
    <property type="entry name" value="Formate dehydrogenase/DMSO reductase"/>
    <property type="match status" value="1"/>
</dbReference>